<evidence type="ECO:0000313" key="3">
    <source>
        <dbReference type="Proteomes" id="UP000494106"/>
    </source>
</evidence>
<evidence type="ECO:0000313" key="2">
    <source>
        <dbReference type="EMBL" id="CAB3236971.1"/>
    </source>
</evidence>
<proteinExistence type="predicted"/>
<reference evidence="2 3" key="1">
    <citation type="submission" date="2020-04" db="EMBL/GenBank/DDBJ databases">
        <authorList>
            <person name="Wallbank WR R."/>
            <person name="Pardo Diaz C."/>
            <person name="Kozak K."/>
            <person name="Martin S."/>
            <person name="Jiggins C."/>
            <person name="Moest M."/>
            <person name="Warren A I."/>
            <person name="Byers J.R.P. K."/>
            <person name="Montejo-Kovacevich G."/>
            <person name="Yen C E."/>
        </authorList>
    </citation>
    <scope>NUCLEOTIDE SEQUENCE [LARGE SCALE GENOMIC DNA]</scope>
</reference>
<name>A0A8S0ZU26_ARCPL</name>
<dbReference type="AlphaFoldDB" id="A0A8S0ZU26"/>
<dbReference type="EMBL" id="CADEBC010000488">
    <property type="protein sequence ID" value="CAB3236971.1"/>
    <property type="molecule type" value="Genomic_DNA"/>
</dbReference>
<evidence type="ECO:0000256" key="1">
    <source>
        <dbReference type="SAM" id="MobiDB-lite"/>
    </source>
</evidence>
<keyword evidence="3" id="KW-1185">Reference proteome</keyword>
<sequence length="87" mass="10033">MGHLRQGLPNGGRQRLEKRRDHCAREDPDTDLNSSVKRGKGLEIRWLYHRFLHAPYSVTHKMGQRALRSDQLGVRAMSPFRIAPSTN</sequence>
<dbReference type="Proteomes" id="UP000494106">
    <property type="component" value="Unassembled WGS sequence"/>
</dbReference>
<comment type="caution">
    <text evidence="2">The sequence shown here is derived from an EMBL/GenBank/DDBJ whole genome shotgun (WGS) entry which is preliminary data.</text>
</comment>
<feature type="compositionally biased region" description="Basic and acidic residues" evidence="1">
    <location>
        <begin position="14"/>
        <end position="27"/>
    </location>
</feature>
<accession>A0A8S0ZU26</accession>
<protein>
    <submittedName>
        <fullName evidence="2">Uncharacterized protein</fullName>
    </submittedName>
</protein>
<feature type="region of interest" description="Disordered" evidence="1">
    <location>
        <begin position="1"/>
        <end position="34"/>
    </location>
</feature>
<gene>
    <name evidence="2" type="ORF">APLA_LOCUS6785</name>
</gene>
<organism evidence="2 3">
    <name type="scientific">Arctia plantaginis</name>
    <name type="common">Wood tiger moth</name>
    <name type="synonym">Phalaena plantaginis</name>
    <dbReference type="NCBI Taxonomy" id="874455"/>
    <lineage>
        <taxon>Eukaryota</taxon>
        <taxon>Metazoa</taxon>
        <taxon>Ecdysozoa</taxon>
        <taxon>Arthropoda</taxon>
        <taxon>Hexapoda</taxon>
        <taxon>Insecta</taxon>
        <taxon>Pterygota</taxon>
        <taxon>Neoptera</taxon>
        <taxon>Endopterygota</taxon>
        <taxon>Lepidoptera</taxon>
        <taxon>Glossata</taxon>
        <taxon>Ditrysia</taxon>
        <taxon>Noctuoidea</taxon>
        <taxon>Erebidae</taxon>
        <taxon>Arctiinae</taxon>
        <taxon>Arctia</taxon>
    </lineage>
</organism>